<dbReference type="RefSeq" id="WP_257912951.1">
    <property type="nucleotide sequence ID" value="NZ_JANPWE010000003.1"/>
</dbReference>
<reference evidence="2 3" key="1">
    <citation type="submission" date="2022-08" db="EMBL/GenBank/DDBJ databases">
        <title>Proteogenomics of the novel Dehalobacterium formicoaceticum strain EZ94 highlights a key role of methyltransferases during anaerobic dichloromethane degradation.</title>
        <authorList>
            <person name="Wasmund K."/>
        </authorList>
    </citation>
    <scope>NUCLEOTIDE SEQUENCE [LARGE SCALE GENOMIC DNA]</scope>
    <source>
        <strain evidence="2 3">EZ94</strain>
    </source>
</reference>
<organism evidence="2 3">
    <name type="scientific">Dehalobacterium formicoaceticum</name>
    <dbReference type="NCBI Taxonomy" id="51515"/>
    <lineage>
        <taxon>Bacteria</taxon>
        <taxon>Bacillati</taxon>
        <taxon>Bacillota</taxon>
        <taxon>Clostridia</taxon>
        <taxon>Eubacteriales</taxon>
        <taxon>Peptococcaceae</taxon>
        <taxon>Dehalobacterium</taxon>
    </lineage>
</organism>
<dbReference type="Proteomes" id="UP001524944">
    <property type="component" value="Unassembled WGS sequence"/>
</dbReference>
<accession>A0ABT1Y474</accession>
<comment type="caution">
    <text evidence="2">The sequence shown here is derived from an EMBL/GenBank/DDBJ whole genome shotgun (WGS) entry which is preliminary data.</text>
</comment>
<protein>
    <submittedName>
        <fullName evidence="2">Uncharacterized protein</fullName>
    </submittedName>
</protein>
<sequence length="47" mass="5236">MMTMGSAAAALKTIVTWGGGIFILLVSREMWKIKQESKVDPPWDEDP</sequence>
<keyword evidence="3" id="KW-1185">Reference proteome</keyword>
<feature type="transmembrane region" description="Helical" evidence="1">
    <location>
        <begin position="6"/>
        <end position="26"/>
    </location>
</feature>
<gene>
    <name evidence="2" type="ORF">NVS47_07165</name>
</gene>
<keyword evidence="1" id="KW-0812">Transmembrane</keyword>
<evidence type="ECO:0000256" key="1">
    <source>
        <dbReference type="SAM" id="Phobius"/>
    </source>
</evidence>
<proteinExistence type="predicted"/>
<name>A0ABT1Y474_9FIRM</name>
<evidence type="ECO:0000313" key="2">
    <source>
        <dbReference type="EMBL" id="MCR6545296.1"/>
    </source>
</evidence>
<keyword evidence="1" id="KW-1133">Transmembrane helix</keyword>
<keyword evidence="1" id="KW-0472">Membrane</keyword>
<dbReference type="EMBL" id="JANPWE010000003">
    <property type="protein sequence ID" value="MCR6545296.1"/>
    <property type="molecule type" value="Genomic_DNA"/>
</dbReference>
<evidence type="ECO:0000313" key="3">
    <source>
        <dbReference type="Proteomes" id="UP001524944"/>
    </source>
</evidence>